<proteinExistence type="predicted"/>
<accession>A0AA39KFY2</accession>
<dbReference type="Proteomes" id="UP001175227">
    <property type="component" value="Unassembled WGS sequence"/>
</dbReference>
<dbReference type="Pfam" id="PF12770">
    <property type="entry name" value="CHAT"/>
    <property type="match status" value="1"/>
</dbReference>
<protein>
    <submittedName>
        <fullName evidence="3">CHAT domain-containing protein</fullName>
    </submittedName>
</protein>
<keyword evidence="4" id="KW-1185">Reference proteome</keyword>
<feature type="compositionally biased region" description="Polar residues" evidence="1">
    <location>
        <begin position="159"/>
        <end position="191"/>
    </location>
</feature>
<dbReference type="InterPro" id="IPR024983">
    <property type="entry name" value="CHAT_dom"/>
</dbReference>
<dbReference type="Gene3D" id="1.25.40.10">
    <property type="entry name" value="Tetratricopeptide repeat domain"/>
    <property type="match status" value="2"/>
</dbReference>
<evidence type="ECO:0000313" key="3">
    <source>
        <dbReference type="EMBL" id="KAK0459039.1"/>
    </source>
</evidence>
<dbReference type="EMBL" id="JAUEPR010000264">
    <property type="protein sequence ID" value="KAK0459039.1"/>
    <property type="molecule type" value="Genomic_DNA"/>
</dbReference>
<gene>
    <name evidence="3" type="ORF">IW261DRAFT_550213</name>
</gene>
<reference evidence="3" key="1">
    <citation type="submission" date="2023-06" db="EMBL/GenBank/DDBJ databases">
        <authorList>
            <consortium name="Lawrence Berkeley National Laboratory"/>
            <person name="Ahrendt S."/>
            <person name="Sahu N."/>
            <person name="Indic B."/>
            <person name="Wong-Bajracharya J."/>
            <person name="Merenyi Z."/>
            <person name="Ke H.-M."/>
            <person name="Monk M."/>
            <person name="Kocsube S."/>
            <person name="Drula E."/>
            <person name="Lipzen A."/>
            <person name="Balint B."/>
            <person name="Henrissat B."/>
            <person name="Andreopoulos B."/>
            <person name="Martin F.M."/>
            <person name="Harder C.B."/>
            <person name="Rigling D."/>
            <person name="Ford K.L."/>
            <person name="Foster G.D."/>
            <person name="Pangilinan J."/>
            <person name="Papanicolaou A."/>
            <person name="Barry K."/>
            <person name="LaButti K."/>
            <person name="Viragh M."/>
            <person name="Koriabine M."/>
            <person name="Yan M."/>
            <person name="Riley R."/>
            <person name="Champramary S."/>
            <person name="Plett K.L."/>
            <person name="Tsai I.J."/>
            <person name="Slot J."/>
            <person name="Sipos G."/>
            <person name="Plett J."/>
            <person name="Nagy L.G."/>
            <person name="Grigoriev I.V."/>
        </authorList>
    </citation>
    <scope>NUCLEOTIDE SEQUENCE</scope>
    <source>
        <strain evidence="3">ICMP 16352</strain>
    </source>
</reference>
<sequence>MTTNGSHIAPCTMSHLNHANIVPAIEQIIRIAYSGVRLSVRIELRADSHPNLLPYNAIFAKCTTNDTLIQESTMTKEAESTWWESTQSITISTEIPSFKLSILSRYPGHDDHFLAQTEFQTLSWISKLVAKDHCSPQVFTQLDDSVLNIGIQGAVAPSELSSNPSSADESSLFDLSTTNGQSEPDHSSNNLIASPALLNQYGSQLAQRFERFGHEDDLQNAISALDRAASFASDYDPDKPYVLTNLCAALLSRFELLKDSRDLDEAVKLGSDAATLADGDGDNQSGIFYNLSNCYAARSEFHGNLDDLNSAISAAKLAVSASTEGSPQKPNSLYTLAVRLHQRFERLRDLDDLESALETGRRAFSLAAEGSTVKFMALDIVASSLLRRSQCLKTSDDLEESITEQKKALDLMPEGFPQRSIYLQNLCVSLQARFDEFGEPADLDEAIVKGTDAVNAAPSSSPGKLKDLTTLSGCYYHRFELNGDLNDLTETISLLKSALSYTPDGHIQKPAILLGLCAHLHHRFHKTKDANDLDEAVSAGRRAVACNPDSYKVKALSLSYLGSALQGCFQVYGRVDDLEESITCGRKSLSYIPDGDGLKSITQLRLSTAVAVRSDYLKNPLDAKEATSLCKSAALAPTGELSTRMDAAWQWAKLCRTVDFPSALDAYKVALDLVPRVAWTGKSIAARYRQLADFGPAVNEAVEWAIHWDEPDTALEWLEMGRAIVWGQLHNLRSPVDSLSDAHPDLARRLSQVGDALEKATSRNVDTEHFKEFTMEERAKEHRRLATEWDSLVETVRARPGFEDFLGPKRLATLKSAAKLGPVVLLNTFETRCDALVLIPGLDNVMHIPLEDFSYNRAKILQERLNKSLSALGVRTRQSEPVPCGTSGKNVFMDVLKELWTCVVKPVLDGLAFSPCDTTNPPRLWWCPTGPMAFLPIHAAGDYRTNEPGTKISDYVVSSYTPTVTILLDKLKKTRTFKGLLAISQPNTPDLSPLPGTEGELRKIEERANGVLVKCLRGEEATPDKVLDGMSICNWVHMACHATQRKANPLESTFRLHPTDHPHAPANDGHLPLSRVITKSFPDADFAYLSACQTATGDESLSEEAVHLCSGNAYGWISKCCCDIVVDQGCRCA</sequence>
<evidence type="ECO:0000259" key="2">
    <source>
        <dbReference type="Pfam" id="PF12770"/>
    </source>
</evidence>
<evidence type="ECO:0000256" key="1">
    <source>
        <dbReference type="SAM" id="MobiDB-lite"/>
    </source>
</evidence>
<dbReference type="AlphaFoldDB" id="A0AA39KFY2"/>
<feature type="region of interest" description="Disordered" evidence="1">
    <location>
        <begin position="157"/>
        <end position="191"/>
    </location>
</feature>
<dbReference type="SUPFAM" id="SSF48452">
    <property type="entry name" value="TPR-like"/>
    <property type="match status" value="1"/>
</dbReference>
<evidence type="ECO:0000313" key="4">
    <source>
        <dbReference type="Proteomes" id="UP001175227"/>
    </source>
</evidence>
<name>A0AA39KFY2_9AGAR</name>
<dbReference type="InterPro" id="IPR011990">
    <property type="entry name" value="TPR-like_helical_dom_sf"/>
</dbReference>
<comment type="caution">
    <text evidence="3">The sequence shown here is derived from an EMBL/GenBank/DDBJ whole genome shotgun (WGS) entry which is preliminary data.</text>
</comment>
<organism evidence="3 4">
    <name type="scientific">Armillaria novae-zelandiae</name>
    <dbReference type="NCBI Taxonomy" id="153914"/>
    <lineage>
        <taxon>Eukaryota</taxon>
        <taxon>Fungi</taxon>
        <taxon>Dikarya</taxon>
        <taxon>Basidiomycota</taxon>
        <taxon>Agaricomycotina</taxon>
        <taxon>Agaricomycetes</taxon>
        <taxon>Agaricomycetidae</taxon>
        <taxon>Agaricales</taxon>
        <taxon>Marasmiineae</taxon>
        <taxon>Physalacriaceae</taxon>
        <taxon>Armillaria</taxon>
    </lineage>
</organism>
<feature type="domain" description="CHAT" evidence="2">
    <location>
        <begin position="895"/>
        <end position="1105"/>
    </location>
</feature>